<sequence length="319" mass="35844">MEKQVHDLTSSISTSLSIPNQTMRIQIPVAMLTENGSQWNHALIFSLLDGGHLNPNHIMRTVKLKWKITEVCDMVRAGHNRFICRFSNVNDQDRIEEQQPLVVMGCLILIETYSTGMVAANITFDRLPLWLSFKGLELEHLNSETVKLIGEAAGSVTSVLPRGVIPRSAECFRAQVQVNVNEPLVQGQFVNTLANGDIWVAFKYNNLPSFFCTLCHRLGHDLHHCTFPVAIAQNHLNQNVNQSNVFPSPDSPANKQMILWPHEFNQLQSQATQVQETREPSKVSSGSHQGLTLLNNMGLDSIEFKSSQQAKNFKIKAHR</sequence>
<evidence type="ECO:0000259" key="1">
    <source>
        <dbReference type="Pfam" id="PF14111"/>
    </source>
</evidence>
<evidence type="ECO:0000313" key="4">
    <source>
        <dbReference type="Proteomes" id="UP000554482"/>
    </source>
</evidence>
<reference evidence="3 4" key="1">
    <citation type="submission" date="2020-06" db="EMBL/GenBank/DDBJ databases">
        <title>Transcriptomic and genomic resources for Thalictrum thalictroides and T. hernandezii: Facilitating candidate gene discovery in an emerging model plant lineage.</title>
        <authorList>
            <person name="Arias T."/>
            <person name="Riano-Pachon D.M."/>
            <person name="Di Stilio V.S."/>
        </authorList>
    </citation>
    <scope>NUCLEOTIDE SEQUENCE [LARGE SCALE GENOMIC DNA]</scope>
    <source>
        <strain evidence="4">cv. WT478/WT964</strain>
        <tissue evidence="3">Leaves</tissue>
    </source>
</reference>
<dbReference type="PANTHER" id="PTHR31286:SF167">
    <property type="entry name" value="OS09G0268800 PROTEIN"/>
    <property type="match status" value="1"/>
</dbReference>
<keyword evidence="4" id="KW-1185">Reference proteome</keyword>
<dbReference type="InterPro" id="IPR025558">
    <property type="entry name" value="DUF4283"/>
</dbReference>
<dbReference type="InterPro" id="IPR040256">
    <property type="entry name" value="At4g02000-like"/>
</dbReference>
<proteinExistence type="predicted"/>
<dbReference type="Proteomes" id="UP000554482">
    <property type="component" value="Unassembled WGS sequence"/>
</dbReference>
<dbReference type="Pfam" id="PF14392">
    <property type="entry name" value="zf-CCHC_4"/>
    <property type="match status" value="1"/>
</dbReference>
<feature type="domain" description="Zinc knuckle CX2CX4HX4C" evidence="2">
    <location>
        <begin position="180"/>
        <end position="226"/>
    </location>
</feature>
<dbReference type="OrthoDB" id="1750790at2759"/>
<gene>
    <name evidence="3" type="ORF">FRX31_003557</name>
</gene>
<protein>
    <recommendedName>
        <fullName evidence="5">DUF4283 domain-containing protein</fullName>
    </recommendedName>
</protein>
<dbReference type="EMBL" id="JABWDY010002163">
    <property type="protein sequence ID" value="KAF5206856.1"/>
    <property type="molecule type" value="Genomic_DNA"/>
</dbReference>
<name>A0A7J6XAN1_THATH</name>
<accession>A0A7J6XAN1</accession>
<dbReference type="Pfam" id="PF14111">
    <property type="entry name" value="DUF4283"/>
    <property type="match status" value="1"/>
</dbReference>
<feature type="non-terminal residue" evidence="3">
    <location>
        <position position="319"/>
    </location>
</feature>
<dbReference type="AlphaFoldDB" id="A0A7J6XAN1"/>
<comment type="caution">
    <text evidence="3">The sequence shown here is derived from an EMBL/GenBank/DDBJ whole genome shotgun (WGS) entry which is preliminary data.</text>
</comment>
<organism evidence="3 4">
    <name type="scientific">Thalictrum thalictroides</name>
    <name type="common">Rue-anemone</name>
    <name type="synonym">Anemone thalictroides</name>
    <dbReference type="NCBI Taxonomy" id="46969"/>
    <lineage>
        <taxon>Eukaryota</taxon>
        <taxon>Viridiplantae</taxon>
        <taxon>Streptophyta</taxon>
        <taxon>Embryophyta</taxon>
        <taxon>Tracheophyta</taxon>
        <taxon>Spermatophyta</taxon>
        <taxon>Magnoliopsida</taxon>
        <taxon>Ranunculales</taxon>
        <taxon>Ranunculaceae</taxon>
        <taxon>Thalictroideae</taxon>
        <taxon>Thalictrum</taxon>
    </lineage>
</organism>
<dbReference type="PANTHER" id="PTHR31286">
    <property type="entry name" value="GLYCINE-RICH CELL WALL STRUCTURAL PROTEIN 1.8-LIKE"/>
    <property type="match status" value="1"/>
</dbReference>
<evidence type="ECO:0000259" key="2">
    <source>
        <dbReference type="Pfam" id="PF14392"/>
    </source>
</evidence>
<evidence type="ECO:0008006" key="5">
    <source>
        <dbReference type="Google" id="ProtNLM"/>
    </source>
</evidence>
<feature type="domain" description="DUF4283" evidence="1">
    <location>
        <begin position="37"/>
        <end position="116"/>
    </location>
</feature>
<evidence type="ECO:0000313" key="3">
    <source>
        <dbReference type="EMBL" id="KAF5206856.1"/>
    </source>
</evidence>
<dbReference type="InterPro" id="IPR025836">
    <property type="entry name" value="Zn_knuckle_CX2CX4HX4C"/>
</dbReference>